<reference evidence="1" key="1">
    <citation type="submission" date="2019-08" db="EMBL/GenBank/DDBJ databases">
        <authorList>
            <person name="Kucharzyk K."/>
            <person name="Murdoch R.W."/>
            <person name="Higgins S."/>
            <person name="Loffler F."/>
        </authorList>
    </citation>
    <scope>NUCLEOTIDE SEQUENCE</scope>
</reference>
<gene>
    <name evidence="1" type="ORF">SDC9_45330</name>
</gene>
<dbReference type="AlphaFoldDB" id="A0A644W5Q7"/>
<evidence type="ECO:0000313" key="1">
    <source>
        <dbReference type="EMBL" id="MPL99115.1"/>
    </source>
</evidence>
<proteinExistence type="predicted"/>
<comment type="caution">
    <text evidence="1">The sequence shown here is derived from an EMBL/GenBank/DDBJ whole genome shotgun (WGS) entry which is preliminary data.</text>
</comment>
<organism evidence="1">
    <name type="scientific">bioreactor metagenome</name>
    <dbReference type="NCBI Taxonomy" id="1076179"/>
    <lineage>
        <taxon>unclassified sequences</taxon>
        <taxon>metagenomes</taxon>
        <taxon>ecological metagenomes</taxon>
    </lineage>
</organism>
<name>A0A644W5Q7_9ZZZZ</name>
<protein>
    <submittedName>
        <fullName evidence="1">Uncharacterized protein</fullName>
    </submittedName>
</protein>
<sequence>MKENKVINNFIYLNKNLNFGELNENTLILEFNDINFSIYNKVSVFIKNIKTREVFKCLSFIKNAEINVNLDSIKHLCTDYEYIILIRAELNNSSYIIYPKFTCKSKTYISNNSSKNNHRWFIRISENGELRLSTIFIFPNQDNVKENISF</sequence>
<dbReference type="EMBL" id="VSSQ01000648">
    <property type="protein sequence ID" value="MPL99115.1"/>
    <property type="molecule type" value="Genomic_DNA"/>
</dbReference>
<accession>A0A644W5Q7</accession>